<organism evidence="2 3">
    <name type="scientific">Planoprotostelium fungivorum</name>
    <dbReference type="NCBI Taxonomy" id="1890364"/>
    <lineage>
        <taxon>Eukaryota</taxon>
        <taxon>Amoebozoa</taxon>
        <taxon>Evosea</taxon>
        <taxon>Variosea</taxon>
        <taxon>Cavosteliida</taxon>
        <taxon>Cavosteliaceae</taxon>
        <taxon>Planoprotostelium</taxon>
    </lineage>
</organism>
<reference evidence="2 3" key="1">
    <citation type="journal article" date="2018" name="Genome Biol. Evol.">
        <title>Multiple Roots of Fruiting Body Formation in Amoebozoa.</title>
        <authorList>
            <person name="Hillmann F."/>
            <person name="Forbes G."/>
            <person name="Novohradska S."/>
            <person name="Ferling I."/>
            <person name="Riege K."/>
            <person name="Groth M."/>
            <person name="Westermann M."/>
            <person name="Marz M."/>
            <person name="Spaller T."/>
            <person name="Winckler T."/>
            <person name="Schaap P."/>
            <person name="Glockner G."/>
        </authorList>
    </citation>
    <scope>NUCLEOTIDE SEQUENCE [LARGE SCALE GENOMIC DNA]</scope>
    <source>
        <strain evidence="2 3">Jena</strain>
    </source>
</reference>
<gene>
    <name evidence="2" type="ORF">PROFUN_11575</name>
</gene>
<evidence type="ECO:0000256" key="1">
    <source>
        <dbReference type="SAM" id="MobiDB-lite"/>
    </source>
</evidence>
<dbReference type="PANTHER" id="PTHR33099">
    <property type="entry name" value="FE2OG DIOXYGENASE DOMAIN-CONTAINING PROTEIN"/>
    <property type="match status" value="1"/>
</dbReference>
<dbReference type="Proteomes" id="UP000241769">
    <property type="component" value="Unassembled WGS sequence"/>
</dbReference>
<name>A0A2P6N9T0_9EUKA</name>
<sequence>MISSILRPTPPPRSSSFFNPCHLDTRPVSLETIASSTWTACCRSVAQTIRLWIWGDRQSTTLFTSVRVRLNFIAVNQPVDNYSGRRQKTTVPSSGEEWCASQPPFCFCVAVVMVWTPPSRMILPVSSWTCTTPLLERLRDDERPTSTDKEEDEGHYKPIDLGTDTIFQTDQQHSTKKKFRLQNPLWTDTIDKVLQEAKKTLQIERSVPAELYKLLLYEKGSHFSPHRDSEKTDKMFATMVIVLPTHHTGGDLVIQHGGVKKVYNSSEKSRYDFQYMTFYCDCLHEIKTIDSGYRLALVYDLCYADDKEPITAPKISNMNHEALHEAMRTWQTKSTSFKFLYVVSHRYSQANVQDFTPKSADVNIVEAIKLKMKVGLGSLEKLDEGRPDRYNPPQNYSNHDSWENEDYSGCREGD</sequence>
<accession>A0A2P6N9T0</accession>
<dbReference type="AlphaFoldDB" id="A0A2P6N9T0"/>
<feature type="region of interest" description="Disordered" evidence="1">
    <location>
        <begin position="382"/>
        <end position="414"/>
    </location>
</feature>
<dbReference type="EMBL" id="MDYQ01000140">
    <property type="protein sequence ID" value="PRP80702.1"/>
    <property type="molecule type" value="Genomic_DNA"/>
</dbReference>
<dbReference type="OrthoDB" id="21094at2759"/>
<dbReference type="GO" id="GO:0016853">
    <property type="term" value="F:isomerase activity"/>
    <property type="evidence" value="ECO:0007669"/>
    <property type="project" value="UniProtKB-KW"/>
</dbReference>
<keyword evidence="2" id="KW-0413">Isomerase</keyword>
<dbReference type="InParanoid" id="A0A2P6N9T0"/>
<keyword evidence="3" id="KW-1185">Reference proteome</keyword>
<evidence type="ECO:0000313" key="3">
    <source>
        <dbReference type="Proteomes" id="UP000241769"/>
    </source>
</evidence>
<comment type="caution">
    <text evidence="2">The sequence shown here is derived from an EMBL/GenBank/DDBJ whole genome shotgun (WGS) entry which is preliminary data.</text>
</comment>
<protein>
    <submittedName>
        <fullName evidence="2">Type IIB DNA topoisomerase</fullName>
    </submittedName>
</protein>
<proteinExistence type="predicted"/>
<evidence type="ECO:0000313" key="2">
    <source>
        <dbReference type="EMBL" id="PRP80702.1"/>
    </source>
</evidence>
<dbReference type="PANTHER" id="PTHR33099:SF7">
    <property type="entry name" value="MYND-TYPE DOMAIN-CONTAINING PROTEIN"/>
    <property type="match status" value="1"/>
</dbReference>
<dbReference type="Gene3D" id="2.60.120.620">
    <property type="entry name" value="q2cbj1_9rhob like domain"/>
    <property type="match status" value="1"/>
</dbReference>